<comment type="subcellular location">
    <subcellularLocation>
        <location evidence="1">Cell outer membrane</location>
    </subcellularLocation>
</comment>
<dbReference type="Proteomes" id="UP000031572">
    <property type="component" value="Unassembled WGS sequence"/>
</dbReference>
<keyword evidence="3" id="KW-0732">Signal</keyword>
<dbReference type="GO" id="GO:0009279">
    <property type="term" value="C:cell outer membrane"/>
    <property type="evidence" value="ECO:0007669"/>
    <property type="project" value="UniProtKB-SubCell"/>
</dbReference>
<feature type="chain" id="PRO_5002163210" description="Transferrin-binding protein B C-lobe/N-lobe beta barrel domain-containing protein" evidence="3">
    <location>
        <begin position="26"/>
        <end position="487"/>
    </location>
</feature>
<dbReference type="EMBL" id="JWJG01000028">
    <property type="protein sequence ID" value="KIF80176.1"/>
    <property type="molecule type" value="Genomic_DNA"/>
</dbReference>
<dbReference type="InterPro" id="IPR011250">
    <property type="entry name" value="OMP/PagP_B-barrel"/>
</dbReference>
<dbReference type="PROSITE" id="PS51257">
    <property type="entry name" value="PROKAR_LIPOPROTEIN"/>
    <property type="match status" value="1"/>
</dbReference>
<dbReference type="RefSeq" id="WP_040039090.1">
    <property type="nucleotide sequence ID" value="NZ_JWJG01000028.1"/>
</dbReference>
<feature type="signal peptide" evidence="3">
    <location>
        <begin position="1"/>
        <end position="25"/>
    </location>
</feature>
<evidence type="ECO:0000256" key="3">
    <source>
        <dbReference type="SAM" id="SignalP"/>
    </source>
</evidence>
<dbReference type="Gene3D" id="2.40.160.90">
    <property type="match status" value="1"/>
</dbReference>
<feature type="compositionally biased region" description="Low complexity" evidence="2">
    <location>
        <begin position="32"/>
        <end position="45"/>
    </location>
</feature>
<reference evidence="4 5" key="1">
    <citation type="submission" date="2014-12" db="EMBL/GenBank/DDBJ databases">
        <title>Denitrispirillum autotrophicum gen. nov., sp. nov., Denitrifying, Facultatively Autotrophic Bacteria Isolated from Rice Paddy Soil.</title>
        <authorList>
            <person name="Ishii S."/>
            <person name="Ashida N."/>
            <person name="Ohno H."/>
            <person name="Otsuka S."/>
            <person name="Yokota A."/>
            <person name="Senoo K."/>
        </authorList>
    </citation>
    <scope>NUCLEOTIDE SEQUENCE [LARGE SCALE GENOMIC DNA]</scope>
    <source>
        <strain evidence="4 5">TSA66</strain>
    </source>
</reference>
<dbReference type="STRING" id="709839.TSA66_04105"/>
<feature type="compositionally biased region" description="Low complexity" evidence="2">
    <location>
        <begin position="52"/>
        <end position="67"/>
    </location>
</feature>
<keyword evidence="5" id="KW-1185">Reference proteome</keyword>
<evidence type="ECO:0008006" key="6">
    <source>
        <dbReference type="Google" id="ProtNLM"/>
    </source>
</evidence>
<dbReference type="OrthoDB" id="8772188at2"/>
<name>A0A0C2BQ29_9BURK</name>
<sequence length="487" mass="50358">MKQPHFNIKPLAAALLMAGMLSACGGGSDNKTTSNASGNTNTSSGSTGGNSSGNTSSGGPQTSQGPTVMSCADGANYQCSGENIVKAGEVALTDFGVQAYGKATSDLGKTVFTPEEAPNANGLVPDAGGITEVRLAKDAKGVVTKVALVLKYLGLPWNGKDERPPIIETFDPTQGRAMFGTNNAIVADQFHDSSDTAFYDYATKTTAGNQSHYANNRYFPRATPSRCGTTVFTTPCPSPDPANETDGKLNYQEGNWRTAGGKLPDTVSLLRFHEDGDIHAGNAVDGSPLPGGSGAGVPFPGSKGYRTYNGLSYQYVNLGAWFSADTVWIAEWTAQDGRREHSTNRRGVVAFGALTNPALIPATGTATYAGRIYGRYASAKDADPVAVEGDATIDVDFAKRQATIKILPDGASAAITFTSTASFDAAGTNALSGTVDNGRLTGNVSTRFFGPLSTTGNQGPAETGGAFSMKNATTGEAVVGGFIARKQ</sequence>
<feature type="region of interest" description="Disordered" evidence="2">
    <location>
        <begin position="27"/>
        <end position="69"/>
    </location>
</feature>
<dbReference type="AlphaFoldDB" id="A0A0C2BQ29"/>
<proteinExistence type="predicted"/>
<evidence type="ECO:0000256" key="2">
    <source>
        <dbReference type="SAM" id="MobiDB-lite"/>
    </source>
</evidence>
<evidence type="ECO:0000256" key="1">
    <source>
        <dbReference type="ARBA" id="ARBA00004442"/>
    </source>
</evidence>
<dbReference type="SUPFAM" id="SSF56925">
    <property type="entry name" value="OMPA-like"/>
    <property type="match status" value="1"/>
</dbReference>
<accession>A0A0C2BQ29</accession>
<evidence type="ECO:0000313" key="4">
    <source>
        <dbReference type="EMBL" id="KIF80176.1"/>
    </source>
</evidence>
<organism evidence="4 5">
    <name type="scientific">Noviherbaspirillum autotrophicum</name>
    <dbReference type="NCBI Taxonomy" id="709839"/>
    <lineage>
        <taxon>Bacteria</taxon>
        <taxon>Pseudomonadati</taxon>
        <taxon>Pseudomonadota</taxon>
        <taxon>Betaproteobacteria</taxon>
        <taxon>Burkholderiales</taxon>
        <taxon>Oxalobacteraceae</taxon>
        <taxon>Noviherbaspirillum</taxon>
    </lineage>
</organism>
<evidence type="ECO:0000313" key="5">
    <source>
        <dbReference type="Proteomes" id="UP000031572"/>
    </source>
</evidence>
<protein>
    <recommendedName>
        <fullName evidence="6">Transferrin-binding protein B C-lobe/N-lobe beta barrel domain-containing protein</fullName>
    </recommendedName>
</protein>
<comment type="caution">
    <text evidence="4">The sequence shown here is derived from an EMBL/GenBank/DDBJ whole genome shotgun (WGS) entry which is preliminary data.</text>
</comment>
<gene>
    <name evidence="4" type="ORF">TSA66_04105</name>
</gene>